<proteinExistence type="predicted"/>
<feature type="compositionally biased region" description="Basic and acidic residues" evidence="1">
    <location>
        <begin position="11"/>
        <end position="21"/>
    </location>
</feature>
<keyword evidence="3" id="KW-1185">Reference proteome</keyword>
<accession>A0ABD6A254</accession>
<sequence length="138" mass="16127">MVDDTPAEQAEIEKLRARDPGEADDEVYEDVDIAALPGWWRRAIEEFEEHDLRPYRPPRFSDGTLKHVVVDRLESRYDVTFRFIGMNVSYGDDWEVYVDGNRIGTIGRHRSPHGYTIFEMESDEFVSWVTEAIGTERE</sequence>
<evidence type="ECO:0000313" key="3">
    <source>
        <dbReference type="Proteomes" id="UP001596434"/>
    </source>
</evidence>
<organism evidence="2 3">
    <name type="scientific">Haloplanus litoreus</name>
    <dbReference type="NCBI Taxonomy" id="767515"/>
    <lineage>
        <taxon>Archaea</taxon>
        <taxon>Methanobacteriati</taxon>
        <taxon>Methanobacteriota</taxon>
        <taxon>Stenosarchaea group</taxon>
        <taxon>Halobacteria</taxon>
        <taxon>Halobacteriales</taxon>
        <taxon>Haloferacaceae</taxon>
        <taxon>Haloplanus</taxon>
    </lineage>
</organism>
<dbReference type="AlphaFoldDB" id="A0ABD6A254"/>
<comment type="caution">
    <text evidence="2">The sequence shown here is derived from an EMBL/GenBank/DDBJ whole genome shotgun (WGS) entry which is preliminary data.</text>
</comment>
<protein>
    <submittedName>
        <fullName evidence="2">Uncharacterized protein</fullName>
    </submittedName>
</protein>
<feature type="region of interest" description="Disordered" evidence="1">
    <location>
        <begin position="1"/>
        <end position="23"/>
    </location>
</feature>
<dbReference type="Proteomes" id="UP001596434">
    <property type="component" value="Unassembled WGS sequence"/>
</dbReference>
<evidence type="ECO:0000313" key="2">
    <source>
        <dbReference type="EMBL" id="MFC7256755.1"/>
    </source>
</evidence>
<gene>
    <name evidence="2" type="ORF">ACFQKE_15825</name>
</gene>
<dbReference type="GeneID" id="96955149"/>
<dbReference type="RefSeq" id="WP_379706095.1">
    <property type="nucleotide sequence ID" value="NZ_JBHTAT010000001.1"/>
</dbReference>
<name>A0ABD6A254_9EURY</name>
<evidence type="ECO:0000256" key="1">
    <source>
        <dbReference type="SAM" id="MobiDB-lite"/>
    </source>
</evidence>
<dbReference type="EMBL" id="JBHTAT010000001">
    <property type="protein sequence ID" value="MFC7256755.1"/>
    <property type="molecule type" value="Genomic_DNA"/>
</dbReference>
<reference evidence="2 3" key="1">
    <citation type="journal article" date="2019" name="Int. J. Syst. Evol. Microbiol.">
        <title>The Global Catalogue of Microorganisms (GCM) 10K type strain sequencing project: providing services to taxonomists for standard genome sequencing and annotation.</title>
        <authorList>
            <consortium name="The Broad Institute Genomics Platform"/>
            <consortium name="The Broad Institute Genome Sequencing Center for Infectious Disease"/>
            <person name="Wu L."/>
            <person name="Ma J."/>
        </authorList>
    </citation>
    <scope>NUCLEOTIDE SEQUENCE [LARGE SCALE GENOMIC DNA]</scope>
    <source>
        <strain evidence="2 3">GX21</strain>
    </source>
</reference>